<sequence>MVLGKQGMRLEAWKFAVYLIVPIGASIAFNNPLVQKVCADYFQFLKYPANPNTNLKEEFEELLKKRELEREQRKQYTDQVRKLQESAQKSRKGRESQELSSSSSSTSRKKWFGLF</sequence>
<name>A0A7S2SAN4_9STRA</name>
<evidence type="ECO:0000256" key="1">
    <source>
        <dbReference type="SAM" id="MobiDB-lite"/>
    </source>
</evidence>
<evidence type="ECO:0000256" key="2">
    <source>
        <dbReference type="SAM" id="Phobius"/>
    </source>
</evidence>
<organism evidence="3">
    <name type="scientific">Eucampia antarctica</name>
    <dbReference type="NCBI Taxonomy" id="49252"/>
    <lineage>
        <taxon>Eukaryota</taxon>
        <taxon>Sar</taxon>
        <taxon>Stramenopiles</taxon>
        <taxon>Ochrophyta</taxon>
        <taxon>Bacillariophyta</taxon>
        <taxon>Mediophyceae</taxon>
        <taxon>Biddulphiophycidae</taxon>
        <taxon>Hemiaulales</taxon>
        <taxon>Hemiaulaceae</taxon>
        <taxon>Eucampia</taxon>
    </lineage>
</organism>
<dbReference type="AlphaFoldDB" id="A0A7S2SAN4"/>
<dbReference type="GO" id="GO:0005739">
    <property type="term" value="C:mitochondrion"/>
    <property type="evidence" value="ECO:0007669"/>
    <property type="project" value="InterPro"/>
</dbReference>
<dbReference type="GO" id="GO:0033617">
    <property type="term" value="P:mitochondrial respiratory chain complex IV assembly"/>
    <property type="evidence" value="ECO:0007669"/>
    <property type="project" value="InterPro"/>
</dbReference>
<feature type="transmembrane region" description="Helical" evidence="2">
    <location>
        <begin position="12"/>
        <end position="29"/>
    </location>
</feature>
<keyword evidence="2" id="KW-0812">Transmembrane</keyword>
<dbReference type="InterPro" id="IPR018625">
    <property type="entry name" value="Pet100"/>
</dbReference>
<dbReference type="Pfam" id="PF09803">
    <property type="entry name" value="Pet100"/>
    <property type="match status" value="1"/>
</dbReference>
<feature type="region of interest" description="Disordered" evidence="1">
    <location>
        <begin position="70"/>
        <end position="115"/>
    </location>
</feature>
<keyword evidence="2" id="KW-1133">Transmembrane helix</keyword>
<evidence type="ECO:0000313" key="3">
    <source>
        <dbReference type="EMBL" id="CAD9694567.1"/>
    </source>
</evidence>
<accession>A0A7S2SAN4</accession>
<gene>
    <name evidence="3" type="ORF">EANT1437_LOCUS13495</name>
</gene>
<proteinExistence type="predicted"/>
<reference evidence="3" key="1">
    <citation type="submission" date="2021-01" db="EMBL/GenBank/DDBJ databases">
        <authorList>
            <person name="Corre E."/>
            <person name="Pelletier E."/>
            <person name="Niang G."/>
            <person name="Scheremetjew M."/>
            <person name="Finn R."/>
            <person name="Kale V."/>
            <person name="Holt S."/>
            <person name="Cochrane G."/>
            <person name="Meng A."/>
            <person name="Brown T."/>
            <person name="Cohen L."/>
        </authorList>
    </citation>
    <scope>NUCLEOTIDE SEQUENCE</scope>
    <source>
        <strain evidence="3">CCMP1452</strain>
    </source>
</reference>
<feature type="compositionally biased region" description="Basic and acidic residues" evidence="1">
    <location>
        <begin position="70"/>
        <end position="84"/>
    </location>
</feature>
<protein>
    <submittedName>
        <fullName evidence="3">Uncharacterized protein</fullName>
    </submittedName>
</protein>
<keyword evidence="2" id="KW-0472">Membrane</keyword>
<dbReference type="EMBL" id="HBHI01026376">
    <property type="protein sequence ID" value="CAD9694567.1"/>
    <property type="molecule type" value="Transcribed_RNA"/>
</dbReference>